<dbReference type="RefSeq" id="WP_104479211.1">
    <property type="nucleotide sequence ID" value="NZ_CP154825.1"/>
</dbReference>
<evidence type="ECO:0000313" key="3">
    <source>
        <dbReference type="EMBL" id="PPK67920.1"/>
    </source>
</evidence>
<accession>A0A2S6GRT1</accession>
<feature type="compositionally biased region" description="Low complexity" evidence="1">
    <location>
        <begin position="33"/>
        <end position="66"/>
    </location>
</feature>
<dbReference type="EMBL" id="PTIX01000006">
    <property type="protein sequence ID" value="PPK67920.1"/>
    <property type="molecule type" value="Genomic_DNA"/>
</dbReference>
<evidence type="ECO:0000313" key="4">
    <source>
        <dbReference type="Proteomes" id="UP000239203"/>
    </source>
</evidence>
<dbReference type="AlphaFoldDB" id="A0A2S6GRT1"/>
<organism evidence="3 4">
    <name type="scientific">Actinokineospora auranticolor</name>
    <dbReference type="NCBI Taxonomy" id="155976"/>
    <lineage>
        <taxon>Bacteria</taxon>
        <taxon>Bacillati</taxon>
        <taxon>Actinomycetota</taxon>
        <taxon>Actinomycetes</taxon>
        <taxon>Pseudonocardiales</taxon>
        <taxon>Pseudonocardiaceae</taxon>
        <taxon>Actinokineospora</taxon>
    </lineage>
</organism>
<reference evidence="3 4" key="1">
    <citation type="submission" date="2018-02" db="EMBL/GenBank/DDBJ databases">
        <title>Genomic Encyclopedia of Archaeal and Bacterial Type Strains, Phase II (KMG-II): from individual species to whole genera.</title>
        <authorList>
            <person name="Goeker M."/>
        </authorList>
    </citation>
    <scope>NUCLEOTIDE SEQUENCE [LARGE SCALE GENOMIC DNA]</scope>
    <source>
        <strain evidence="3 4">YU 961-1</strain>
    </source>
</reference>
<dbReference type="Proteomes" id="UP000239203">
    <property type="component" value="Unassembled WGS sequence"/>
</dbReference>
<gene>
    <name evidence="3" type="ORF">CLV40_106151</name>
</gene>
<comment type="caution">
    <text evidence="3">The sequence shown here is derived from an EMBL/GenBank/DDBJ whole genome shotgun (WGS) entry which is preliminary data.</text>
</comment>
<proteinExistence type="predicted"/>
<keyword evidence="4" id="KW-1185">Reference proteome</keyword>
<evidence type="ECO:0000256" key="2">
    <source>
        <dbReference type="SAM" id="Phobius"/>
    </source>
</evidence>
<feature type="region of interest" description="Disordered" evidence="1">
    <location>
        <begin position="16"/>
        <end position="66"/>
    </location>
</feature>
<feature type="transmembrane region" description="Helical" evidence="2">
    <location>
        <begin position="73"/>
        <end position="97"/>
    </location>
</feature>
<keyword evidence="2" id="KW-1133">Transmembrane helix</keyword>
<sequence length="98" mass="10107">MTAADPERLLADALRAQAARTPLPSTRDVVGEPPTTRTPAAPSPGSGSGPNATVHTTDPDDAATADQDLPPRVWWVLVLALMLGLAAGSLVGFLTLIR</sequence>
<keyword evidence="2" id="KW-0472">Membrane</keyword>
<name>A0A2S6GRT1_9PSEU</name>
<evidence type="ECO:0000256" key="1">
    <source>
        <dbReference type="SAM" id="MobiDB-lite"/>
    </source>
</evidence>
<protein>
    <submittedName>
        <fullName evidence="3">Uncharacterized protein</fullName>
    </submittedName>
</protein>
<keyword evidence="2" id="KW-0812">Transmembrane</keyword>